<comment type="caution">
    <text evidence="13">The sequence shown here is derived from an EMBL/GenBank/DDBJ whole genome shotgun (WGS) entry which is preliminary data.</text>
</comment>
<keyword evidence="5 12" id="KW-0812">Transmembrane</keyword>
<dbReference type="OrthoDB" id="9803416at2"/>
<dbReference type="Proteomes" id="UP000317036">
    <property type="component" value="Unassembled WGS sequence"/>
</dbReference>
<evidence type="ECO:0000256" key="1">
    <source>
        <dbReference type="ARBA" id="ARBA00004651"/>
    </source>
</evidence>
<dbReference type="SUPFAM" id="SSF143865">
    <property type="entry name" value="CorA soluble domain-like"/>
    <property type="match status" value="1"/>
</dbReference>
<name>A0A559KCA6_9BACL</name>
<evidence type="ECO:0000256" key="3">
    <source>
        <dbReference type="ARBA" id="ARBA00022448"/>
    </source>
</evidence>
<proteinExistence type="inferred from homology"/>
<dbReference type="Pfam" id="PF01544">
    <property type="entry name" value="CorA"/>
    <property type="match status" value="1"/>
</dbReference>
<evidence type="ECO:0000313" key="14">
    <source>
        <dbReference type="Proteomes" id="UP000317036"/>
    </source>
</evidence>
<evidence type="ECO:0000256" key="11">
    <source>
        <dbReference type="ARBA" id="ARBA00045497"/>
    </source>
</evidence>
<evidence type="ECO:0000256" key="8">
    <source>
        <dbReference type="ARBA" id="ARBA00023065"/>
    </source>
</evidence>
<dbReference type="Gene3D" id="1.20.58.340">
    <property type="entry name" value="Magnesium transport protein CorA, transmembrane region"/>
    <property type="match status" value="2"/>
</dbReference>
<dbReference type="NCBIfam" id="TIGR00383">
    <property type="entry name" value="corA"/>
    <property type="match status" value="1"/>
</dbReference>
<sequence length="310" mass="36738">MLLYEQSTGKVSRTDIRRPNDNETVWIHLVDARPEDVEFTLRDTFGCHPLVVEDCIKLNQRPKMDRYKDHIFITFFALTDKNLATEEIGIVIGRNYVVSISKKPLLMMDALSEHFLKMEGSMAHPGGILYRILDRCVDDYTSIINLVEDRMDRMERTVFRNPYVRVAQEIFQLKRMIHHLRRIIVEEKTILGAISHQNFPYMKQEADVYFIDIYDHISRVIDSLDIFRESLTGLLELQMSMKSDRMNETMKTLTVMSSIFLPLIFVVGLYGMNFKFIPELSWDYGYAYVWIVMICITLLMYRIFKWKKWL</sequence>
<evidence type="ECO:0000256" key="2">
    <source>
        <dbReference type="ARBA" id="ARBA00009765"/>
    </source>
</evidence>
<evidence type="ECO:0000256" key="9">
    <source>
        <dbReference type="ARBA" id="ARBA00023136"/>
    </source>
</evidence>
<comment type="catalytic activity">
    <reaction evidence="10">
        <text>Mg(2+)(in) = Mg(2+)(out)</text>
        <dbReference type="Rhea" id="RHEA:29827"/>
        <dbReference type="ChEBI" id="CHEBI:18420"/>
    </reaction>
</comment>
<evidence type="ECO:0000256" key="5">
    <source>
        <dbReference type="ARBA" id="ARBA00022692"/>
    </source>
</evidence>
<dbReference type="PANTHER" id="PTHR46494:SF1">
    <property type="entry name" value="CORA FAMILY METAL ION TRANSPORTER (EUROFUNG)"/>
    <property type="match status" value="1"/>
</dbReference>
<comment type="subcellular location">
    <subcellularLocation>
        <location evidence="1">Cell membrane</location>
        <topology evidence="1">Multi-pass membrane protein</topology>
    </subcellularLocation>
    <subcellularLocation>
        <location evidence="12">Membrane</location>
        <topology evidence="12">Multi-pass membrane protein</topology>
    </subcellularLocation>
</comment>
<evidence type="ECO:0000313" key="13">
    <source>
        <dbReference type="EMBL" id="TVY09764.1"/>
    </source>
</evidence>
<dbReference type="GO" id="GO:0005886">
    <property type="term" value="C:plasma membrane"/>
    <property type="evidence" value="ECO:0007669"/>
    <property type="project" value="UniProtKB-SubCell"/>
</dbReference>
<reference evidence="13 14" key="1">
    <citation type="submission" date="2019-07" db="EMBL/GenBank/DDBJ databases">
        <authorList>
            <person name="Kim J."/>
        </authorList>
    </citation>
    <scope>NUCLEOTIDE SEQUENCE [LARGE SCALE GENOMIC DNA]</scope>
    <source>
        <strain evidence="13 14">JC52</strain>
    </source>
</reference>
<dbReference type="RefSeq" id="WP_144846918.1">
    <property type="nucleotide sequence ID" value="NZ_VNJI01000012.1"/>
</dbReference>
<evidence type="ECO:0000256" key="10">
    <source>
        <dbReference type="ARBA" id="ARBA00034269"/>
    </source>
</evidence>
<evidence type="ECO:0000256" key="7">
    <source>
        <dbReference type="ARBA" id="ARBA00022989"/>
    </source>
</evidence>
<dbReference type="InterPro" id="IPR004488">
    <property type="entry name" value="Mg/Co-transport_prot_CorA"/>
</dbReference>
<comment type="similarity">
    <text evidence="2 12">Belongs to the CorA metal ion transporter (MIT) (TC 1.A.35) family.</text>
</comment>
<dbReference type="InterPro" id="IPR045863">
    <property type="entry name" value="CorA_TM1_TM2"/>
</dbReference>
<keyword evidence="14" id="KW-1185">Reference proteome</keyword>
<keyword evidence="9 12" id="KW-0472">Membrane</keyword>
<organism evidence="13 14">
    <name type="scientific">Paenibacillus cremeus</name>
    <dbReference type="NCBI Taxonomy" id="2163881"/>
    <lineage>
        <taxon>Bacteria</taxon>
        <taxon>Bacillati</taxon>
        <taxon>Bacillota</taxon>
        <taxon>Bacilli</taxon>
        <taxon>Bacillales</taxon>
        <taxon>Paenibacillaceae</taxon>
        <taxon>Paenibacillus</taxon>
    </lineage>
</organism>
<dbReference type="EMBL" id="VNJI01000012">
    <property type="protein sequence ID" value="TVY09764.1"/>
    <property type="molecule type" value="Genomic_DNA"/>
</dbReference>
<dbReference type="FunFam" id="1.20.58.340:FF:000004">
    <property type="entry name" value="Magnesium transport protein CorA"/>
    <property type="match status" value="1"/>
</dbReference>
<keyword evidence="8 12" id="KW-0406">Ion transport</keyword>
<protein>
    <recommendedName>
        <fullName evidence="12">Magnesium transport protein CorA</fullName>
    </recommendedName>
</protein>
<evidence type="ECO:0000256" key="4">
    <source>
        <dbReference type="ARBA" id="ARBA00022475"/>
    </source>
</evidence>
<keyword evidence="6 12" id="KW-0460">Magnesium</keyword>
<keyword evidence="7 12" id="KW-1133">Transmembrane helix</keyword>
<dbReference type="GO" id="GO:0015087">
    <property type="term" value="F:cobalt ion transmembrane transporter activity"/>
    <property type="evidence" value="ECO:0007669"/>
    <property type="project" value="UniProtKB-UniRule"/>
</dbReference>
<comment type="function">
    <text evidence="11">Mediates influx of magnesium ions. Alternates between open and closed states. Activated by low cytoplasmic Mg(2+) levels. Inactive when cytoplasmic Mg(2+) levels are high.</text>
</comment>
<dbReference type="InterPro" id="IPR002523">
    <property type="entry name" value="MgTranspt_CorA/ZnTranspt_ZntB"/>
</dbReference>
<dbReference type="AlphaFoldDB" id="A0A559KCA6"/>
<feature type="transmembrane region" description="Helical" evidence="12">
    <location>
        <begin position="284"/>
        <end position="304"/>
    </location>
</feature>
<feature type="transmembrane region" description="Helical" evidence="12">
    <location>
        <begin position="252"/>
        <end position="272"/>
    </location>
</feature>
<dbReference type="GO" id="GO:0015095">
    <property type="term" value="F:magnesium ion transmembrane transporter activity"/>
    <property type="evidence" value="ECO:0007669"/>
    <property type="project" value="UniProtKB-UniRule"/>
</dbReference>
<gene>
    <name evidence="12 13" type="primary">corA</name>
    <name evidence="13" type="ORF">FPZ49_12095</name>
</gene>
<dbReference type="InterPro" id="IPR045861">
    <property type="entry name" value="CorA_cytoplasmic_dom"/>
</dbReference>
<keyword evidence="4 12" id="KW-1003">Cell membrane</keyword>
<evidence type="ECO:0000256" key="12">
    <source>
        <dbReference type="RuleBase" id="RU362010"/>
    </source>
</evidence>
<evidence type="ECO:0000256" key="6">
    <source>
        <dbReference type="ARBA" id="ARBA00022842"/>
    </source>
</evidence>
<dbReference type="PANTHER" id="PTHR46494">
    <property type="entry name" value="CORA FAMILY METAL ION TRANSPORTER (EUROFUNG)"/>
    <property type="match status" value="1"/>
</dbReference>
<dbReference type="SUPFAM" id="SSF144083">
    <property type="entry name" value="Magnesium transport protein CorA, transmembrane region"/>
    <property type="match status" value="1"/>
</dbReference>
<dbReference type="GO" id="GO:0000287">
    <property type="term" value="F:magnesium ion binding"/>
    <property type="evidence" value="ECO:0007669"/>
    <property type="project" value="TreeGrafter"/>
</dbReference>
<dbReference type="Gene3D" id="3.30.460.20">
    <property type="entry name" value="CorA soluble domain-like"/>
    <property type="match status" value="1"/>
</dbReference>
<dbReference type="CDD" id="cd12822">
    <property type="entry name" value="TmCorA-like"/>
    <property type="match status" value="1"/>
</dbReference>
<keyword evidence="3 12" id="KW-0813">Transport</keyword>
<dbReference type="GO" id="GO:0050897">
    <property type="term" value="F:cobalt ion binding"/>
    <property type="evidence" value="ECO:0007669"/>
    <property type="project" value="TreeGrafter"/>
</dbReference>
<accession>A0A559KCA6</accession>